<keyword evidence="2" id="KW-1185">Reference proteome</keyword>
<comment type="caution">
    <text evidence="1">The sequence shown here is derived from an EMBL/GenBank/DDBJ whole genome shotgun (WGS) entry which is preliminary data.</text>
</comment>
<gene>
    <name evidence="1" type="ORF">GCM10022403_037240</name>
</gene>
<proteinExistence type="predicted"/>
<evidence type="ECO:0000313" key="1">
    <source>
        <dbReference type="EMBL" id="GAA3799714.1"/>
    </source>
</evidence>
<dbReference type="Proteomes" id="UP001501009">
    <property type="component" value="Unassembled WGS sequence"/>
</dbReference>
<evidence type="ECO:0000313" key="2">
    <source>
        <dbReference type="Proteomes" id="UP001501009"/>
    </source>
</evidence>
<dbReference type="EMBL" id="BAABDE010000017">
    <property type="protein sequence ID" value="GAA3799714.1"/>
    <property type="molecule type" value="Genomic_DNA"/>
</dbReference>
<name>A0ABP7HTD8_9ACTN</name>
<organism evidence="1 2">
    <name type="scientific">Streptomyces coacervatus</name>
    <dbReference type="NCBI Taxonomy" id="647381"/>
    <lineage>
        <taxon>Bacteria</taxon>
        <taxon>Bacillati</taxon>
        <taxon>Actinomycetota</taxon>
        <taxon>Actinomycetes</taxon>
        <taxon>Kitasatosporales</taxon>
        <taxon>Streptomycetaceae</taxon>
        <taxon>Streptomyces</taxon>
    </lineage>
</organism>
<reference evidence="2" key="1">
    <citation type="journal article" date="2019" name="Int. J. Syst. Evol. Microbiol.">
        <title>The Global Catalogue of Microorganisms (GCM) 10K type strain sequencing project: providing services to taxonomists for standard genome sequencing and annotation.</title>
        <authorList>
            <consortium name="The Broad Institute Genomics Platform"/>
            <consortium name="The Broad Institute Genome Sequencing Center for Infectious Disease"/>
            <person name="Wu L."/>
            <person name="Ma J."/>
        </authorList>
    </citation>
    <scope>NUCLEOTIDE SEQUENCE [LARGE SCALE GENOMIC DNA]</scope>
    <source>
        <strain evidence="2">JCM 17138</strain>
    </source>
</reference>
<dbReference type="RefSeq" id="WP_275778267.1">
    <property type="nucleotide sequence ID" value="NZ_BAABDE010000017.1"/>
</dbReference>
<accession>A0ABP7HTD8</accession>
<sequence>MAGFEINKRAIENVQREIAKEFERAARKHPIRVPVQVDAPALPSTSPN</sequence>
<protein>
    <submittedName>
        <fullName evidence="1">Uncharacterized protein</fullName>
    </submittedName>
</protein>